<comment type="similarity">
    <text evidence="10 11">Belongs to the TonB-dependent receptor family.</text>
</comment>
<evidence type="ECO:0000256" key="11">
    <source>
        <dbReference type="RuleBase" id="RU003357"/>
    </source>
</evidence>
<keyword evidence="2 10" id="KW-0813">Transport</keyword>
<dbReference type="InterPro" id="IPR037066">
    <property type="entry name" value="Plug_dom_sf"/>
</dbReference>
<dbReference type="Pfam" id="PF00593">
    <property type="entry name" value="TonB_dep_Rec_b-barrel"/>
    <property type="match status" value="1"/>
</dbReference>
<keyword evidence="7 10" id="KW-0472">Membrane</keyword>
<dbReference type="SUPFAM" id="SSF56935">
    <property type="entry name" value="Porins"/>
    <property type="match status" value="1"/>
</dbReference>
<keyword evidence="5 12" id="KW-0732">Signal</keyword>
<dbReference type="Gene3D" id="2.40.170.20">
    <property type="entry name" value="TonB-dependent receptor, beta-barrel domain"/>
    <property type="match status" value="1"/>
</dbReference>
<reference evidence="15" key="2">
    <citation type="submission" date="2020-09" db="EMBL/GenBank/DDBJ databases">
        <authorList>
            <person name="Sun Q."/>
            <person name="Kim S."/>
        </authorList>
    </citation>
    <scope>NUCLEOTIDE SEQUENCE</scope>
    <source>
        <strain evidence="15">KCTC 12988</strain>
    </source>
</reference>
<evidence type="ECO:0000259" key="14">
    <source>
        <dbReference type="Pfam" id="PF07715"/>
    </source>
</evidence>
<keyword evidence="8 15" id="KW-0675">Receptor</keyword>
<keyword evidence="6 11" id="KW-0798">TonB box</keyword>
<evidence type="ECO:0000256" key="12">
    <source>
        <dbReference type="SAM" id="SignalP"/>
    </source>
</evidence>
<evidence type="ECO:0000313" key="16">
    <source>
        <dbReference type="Proteomes" id="UP000644507"/>
    </source>
</evidence>
<keyword evidence="3 10" id="KW-1134">Transmembrane beta strand</keyword>
<evidence type="ECO:0000313" key="15">
    <source>
        <dbReference type="EMBL" id="GHC61074.1"/>
    </source>
</evidence>
<gene>
    <name evidence="15" type="ORF">GCM10007100_30430</name>
</gene>
<evidence type="ECO:0000256" key="5">
    <source>
        <dbReference type="ARBA" id="ARBA00022729"/>
    </source>
</evidence>
<dbReference type="GO" id="GO:0015344">
    <property type="term" value="F:siderophore uptake transmembrane transporter activity"/>
    <property type="evidence" value="ECO:0007669"/>
    <property type="project" value="TreeGrafter"/>
</dbReference>
<evidence type="ECO:0000256" key="7">
    <source>
        <dbReference type="ARBA" id="ARBA00023136"/>
    </source>
</evidence>
<dbReference type="Gene3D" id="2.170.130.10">
    <property type="entry name" value="TonB-dependent receptor, plug domain"/>
    <property type="match status" value="1"/>
</dbReference>
<evidence type="ECO:0000256" key="6">
    <source>
        <dbReference type="ARBA" id="ARBA00023077"/>
    </source>
</evidence>
<keyword evidence="16" id="KW-1185">Reference proteome</keyword>
<feature type="domain" description="TonB-dependent receptor plug" evidence="14">
    <location>
        <begin position="49"/>
        <end position="167"/>
    </location>
</feature>
<keyword evidence="9 10" id="KW-0998">Cell outer membrane</keyword>
<proteinExistence type="inferred from homology"/>
<evidence type="ECO:0000259" key="13">
    <source>
        <dbReference type="Pfam" id="PF00593"/>
    </source>
</evidence>
<dbReference type="Pfam" id="PF07715">
    <property type="entry name" value="Plug"/>
    <property type="match status" value="1"/>
</dbReference>
<dbReference type="InterPro" id="IPR012910">
    <property type="entry name" value="Plug_dom"/>
</dbReference>
<protein>
    <submittedName>
        <fullName evidence="15">TonB-dependent receptor</fullName>
    </submittedName>
</protein>
<dbReference type="GO" id="GO:0044718">
    <property type="term" value="P:siderophore transmembrane transport"/>
    <property type="evidence" value="ECO:0007669"/>
    <property type="project" value="TreeGrafter"/>
</dbReference>
<dbReference type="PANTHER" id="PTHR30069:SF29">
    <property type="entry name" value="HEMOGLOBIN AND HEMOGLOBIN-HAPTOGLOBIN-BINDING PROTEIN 1-RELATED"/>
    <property type="match status" value="1"/>
</dbReference>
<evidence type="ECO:0000256" key="9">
    <source>
        <dbReference type="ARBA" id="ARBA00023237"/>
    </source>
</evidence>
<feature type="chain" id="PRO_5037369404" evidence="12">
    <location>
        <begin position="26"/>
        <end position="742"/>
    </location>
</feature>
<dbReference type="GO" id="GO:0009279">
    <property type="term" value="C:cell outer membrane"/>
    <property type="evidence" value="ECO:0007669"/>
    <property type="project" value="UniProtKB-SubCell"/>
</dbReference>
<dbReference type="RefSeq" id="WP_189571697.1">
    <property type="nucleotide sequence ID" value="NZ_BMXI01000014.1"/>
</dbReference>
<feature type="domain" description="TonB-dependent receptor-like beta-barrel" evidence="13">
    <location>
        <begin position="252"/>
        <end position="700"/>
    </location>
</feature>
<evidence type="ECO:0000256" key="10">
    <source>
        <dbReference type="PROSITE-ProRule" id="PRU01360"/>
    </source>
</evidence>
<dbReference type="NCBIfam" id="TIGR01786">
    <property type="entry name" value="TonB-hemlactrns"/>
    <property type="match status" value="1"/>
</dbReference>
<evidence type="ECO:0000256" key="3">
    <source>
        <dbReference type="ARBA" id="ARBA00022452"/>
    </source>
</evidence>
<reference evidence="15" key="1">
    <citation type="journal article" date="2014" name="Int. J. Syst. Evol. Microbiol.">
        <title>Complete genome sequence of Corynebacterium casei LMG S-19264T (=DSM 44701T), isolated from a smear-ripened cheese.</title>
        <authorList>
            <consortium name="US DOE Joint Genome Institute (JGI-PGF)"/>
            <person name="Walter F."/>
            <person name="Albersmeier A."/>
            <person name="Kalinowski J."/>
            <person name="Ruckert C."/>
        </authorList>
    </citation>
    <scope>NUCLEOTIDE SEQUENCE</scope>
    <source>
        <strain evidence="15">KCTC 12988</strain>
    </source>
</reference>
<comment type="caution">
    <text evidence="15">The sequence shown here is derived from an EMBL/GenBank/DDBJ whole genome shotgun (WGS) entry which is preliminary data.</text>
</comment>
<evidence type="ECO:0000256" key="1">
    <source>
        <dbReference type="ARBA" id="ARBA00004571"/>
    </source>
</evidence>
<evidence type="ECO:0000256" key="4">
    <source>
        <dbReference type="ARBA" id="ARBA00022692"/>
    </source>
</evidence>
<keyword evidence="4 10" id="KW-0812">Transmembrane</keyword>
<dbReference type="InterPro" id="IPR039426">
    <property type="entry name" value="TonB-dep_rcpt-like"/>
</dbReference>
<dbReference type="AlphaFoldDB" id="A0A918WN03"/>
<dbReference type="Proteomes" id="UP000644507">
    <property type="component" value="Unassembled WGS sequence"/>
</dbReference>
<evidence type="ECO:0000256" key="8">
    <source>
        <dbReference type="ARBA" id="ARBA00023170"/>
    </source>
</evidence>
<sequence length="742" mass="80605">MFFRPSVRLVVATTASLSLTPSLFAQELELEETVVVASRLEEEESISRASSSSTISAEDILQTGATNLTDAFKYEPGVSIPFDFAGTDGLIPYLSGGDSGINIRGLEGNRISIDVDGIRQPDDFISKSFEGSGGPGRIYFDPATFAEVELHKSAANSSTSSDALGGAVSGRTESALTLLGPELEGFALRDSVTFSSVNESIHNRLATALGNGRAAASVLYSYRQGQERRNNSFYPANPADFESDAVVATLNWRPSDDALLTATADFYRARSFVDVNSAEGDTGQGIFNTLLTSDDLRERLRFSLDLELTAPTPLYDSLKTTAYWQRAEAATDNVQQGVAFGGLRDYLNDIDYQTEISGLQLQATKEISRHQLSYGIEGSYSQVESSFFRTQRFASGGSIVQDLIGMAPSEVIRGGLFVKDRVRFGANDEFEITPAVRLDHYSVDPENTAAFLSQSNGQEAAAFDNFSISPSLSLAYHVTDQVSIFGSWAQGTRNPSAEELNGVFSHTDTFITVPNPDLSEERSNSFELGLDYSSDLFTSKLTGYYNLYSDFLENGVLLVDNPPGTPDELTTVNRGEVEIYGLEFSADWNLGEQFSFLEGLTLGGSLSWSEGHADDGEGSGDEPLNSIEPWKSVAYLAYHSPSEKWGSTLTATYAAAKDLSDIDDSDGTDFLPADSWLTLDLTAYYQLSENVRLRGGISNLLDEDYILWATARRGTGHGGNGLPNSFYTQPGRAFFLSCDLTF</sequence>
<accession>A0A918WN03</accession>
<dbReference type="PROSITE" id="PS52016">
    <property type="entry name" value="TONB_DEPENDENT_REC_3"/>
    <property type="match status" value="1"/>
</dbReference>
<dbReference type="InterPro" id="IPR010949">
    <property type="entry name" value="TonB_Hb/transfer/lactofer_rcpt"/>
</dbReference>
<dbReference type="InterPro" id="IPR036942">
    <property type="entry name" value="Beta-barrel_TonB_sf"/>
</dbReference>
<name>A0A918WN03_9BACT</name>
<evidence type="ECO:0000256" key="2">
    <source>
        <dbReference type="ARBA" id="ARBA00022448"/>
    </source>
</evidence>
<dbReference type="InterPro" id="IPR000531">
    <property type="entry name" value="Beta-barrel_TonB"/>
</dbReference>
<dbReference type="CDD" id="cd01347">
    <property type="entry name" value="ligand_gated_channel"/>
    <property type="match status" value="1"/>
</dbReference>
<organism evidence="15 16">
    <name type="scientific">Roseibacillus persicicus</name>
    <dbReference type="NCBI Taxonomy" id="454148"/>
    <lineage>
        <taxon>Bacteria</taxon>
        <taxon>Pseudomonadati</taxon>
        <taxon>Verrucomicrobiota</taxon>
        <taxon>Verrucomicrobiia</taxon>
        <taxon>Verrucomicrobiales</taxon>
        <taxon>Verrucomicrobiaceae</taxon>
        <taxon>Roseibacillus</taxon>
    </lineage>
</organism>
<comment type="subcellular location">
    <subcellularLocation>
        <location evidence="1 10">Cell outer membrane</location>
        <topology evidence="1 10">Multi-pass membrane protein</topology>
    </subcellularLocation>
</comment>
<feature type="signal peptide" evidence="12">
    <location>
        <begin position="1"/>
        <end position="25"/>
    </location>
</feature>
<dbReference type="PANTHER" id="PTHR30069">
    <property type="entry name" value="TONB-DEPENDENT OUTER MEMBRANE RECEPTOR"/>
    <property type="match status" value="1"/>
</dbReference>
<dbReference type="EMBL" id="BMXI01000014">
    <property type="protein sequence ID" value="GHC61074.1"/>
    <property type="molecule type" value="Genomic_DNA"/>
</dbReference>